<feature type="compositionally biased region" description="Basic and acidic residues" evidence="1">
    <location>
        <begin position="129"/>
        <end position="138"/>
    </location>
</feature>
<organism evidence="2 3">
    <name type="scientific">Lates japonicus</name>
    <name type="common">Japanese lates</name>
    <dbReference type="NCBI Taxonomy" id="270547"/>
    <lineage>
        <taxon>Eukaryota</taxon>
        <taxon>Metazoa</taxon>
        <taxon>Chordata</taxon>
        <taxon>Craniata</taxon>
        <taxon>Vertebrata</taxon>
        <taxon>Euteleostomi</taxon>
        <taxon>Actinopterygii</taxon>
        <taxon>Neopterygii</taxon>
        <taxon>Teleostei</taxon>
        <taxon>Neoteleostei</taxon>
        <taxon>Acanthomorphata</taxon>
        <taxon>Carangaria</taxon>
        <taxon>Carangaria incertae sedis</taxon>
        <taxon>Centropomidae</taxon>
        <taxon>Lates</taxon>
    </lineage>
</organism>
<feature type="region of interest" description="Disordered" evidence="1">
    <location>
        <begin position="67"/>
        <end position="87"/>
    </location>
</feature>
<feature type="region of interest" description="Disordered" evidence="1">
    <location>
        <begin position="114"/>
        <end position="138"/>
    </location>
</feature>
<dbReference type="AlphaFoldDB" id="A0AAD3NIA3"/>
<dbReference type="EMBL" id="BRZM01001342">
    <property type="protein sequence ID" value="GLD72985.1"/>
    <property type="molecule type" value="Genomic_DNA"/>
</dbReference>
<dbReference type="Proteomes" id="UP001279410">
    <property type="component" value="Unassembled WGS sequence"/>
</dbReference>
<sequence>MNSPSNPTTGLYLLQGKVQGWRSWITNICDTPQAPKCTLAGHGCWASPVWSNLGLGSSAANLYSRHISQSSGEASPDKQGLSEQHQMLASRIAMKEKEMLESCWGQWRSSKQKQLSEAPRGLGSSGANDVHEGGWKRF</sequence>
<evidence type="ECO:0000256" key="1">
    <source>
        <dbReference type="SAM" id="MobiDB-lite"/>
    </source>
</evidence>
<accession>A0AAD3NIA3</accession>
<proteinExistence type="predicted"/>
<evidence type="ECO:0000313" key="2">
    <source>
        <dbReference type="EMBL" id="GLD72985.1"/>
    </source>
</evidence>
<name>A0AAD3NIA3_LATJO</name>
<keyword evidence="3" id="KW-1185">Reference proteome</keyword>
<comment type="caution">
    <text evidence="2">The sequence shown here is derived from an EMBL/GenBank/DDBJ whole genome shotgun (WGS) entry which is preliminary data.</text>
</comment>
<evidence type="ECO:0000313" key="3">
    <source>
        <dbReference type="Proteomes" id="UP001279410"/>
    </source>
</evidence>
<reference evidence="2" key="1">
    <citation type="submission" date="2022-08" db="EMBL/GenBank/DDBJ databases">
        <title>Genome sequencing of akame (Lates japonicus).</title>
        <authorList>
            <person name="Hashiguchi Y."/>
            <person name="Takahashi H."/>
        </authorList>
    </citation>
    <scope>NUCLEOTIDE SEQUENCE</scope>
    <source>
        <strain evidence="2">Kochi</strain>
    </source>
</reference>
<protein>
    <submittedName>
        <fullName evidence="2">Zinc finger protein 536</fullName>
    </submittedName>
</protein>
<gene>
    <name evidence="2" type="ORF">AKAME5_002431000</name>
</gene>